<keyword evidence="1" id="KW-1133">Transmembrane helix</keyword>
<proteinExistence type="predicted"/>
<gene>
    <name evidence="2" type="ORF">GCM10011521_16470</name>
</gene>
<evidence type="ECO:0000313" key="2">
    <source>
        <dbReference type="EMBL" id="GGA78962.1"/>
    </source>
</evidence>
<keyword evidence="3" id="KW-1185">Reference proteome</keyword>
<name>A0ABQ1HJJ3_9GAMM</name>
<protein>
    <submittedName>
        <fullName evidence="2">Uncharacterized protein</fullName>
    </submittedName>
</protein>
<sequence length="136" mass="14745">MGLLRILKPGLTYFLIVFGAGFALAFIRLPLLVPRFGVRTAELMEMPVMLAVIAWASWRLAKRHADLGRGSRLLAGLFAFALLAAAELLLAWILGPGSPAEYIASRDPVSGSVYLASLVIFAVAPAVWNPRAIQER</sequence>
<organism evidence="2 3">
    <name type="scientific">Arenimonas soli</name>
    <dbReference type="NCBI Taxonomy" id="2269504"/>
    <lineage>
        <taxon>Bacteria</taxon>
        <taxon>Pseudomonadati</taxon>
        <taxon>Pseudomonadota</taxon>
        <taxon>Gammaproteobacteria</taxon>
        <taxon>Lysobacterales</taxon>
        <taxon>Lysobacteraceae</taxon>
        <taxon>Arenimonas</taxon>
    </lineage>
</organism>
<accession>A0ABQ1HJJ3</accession>
<comment type="caution">
    <text evidence="2">The sequence shown here is derived from an EMBL/GenBank/DDBJ whole genome shotgun (WGS) entry which is preliminary data.</text>
</comment>
<feature type="transmembrane region" description="Helical" evidence="1">
    <location>
        <begin position="73"/>
        <end position="94"/>
    </location>
</feature>
<feature type="transmembrane region" description="Helical" evidence="1">
    <location>
        <begin position="12"/>
        <end position="31"/>
    </location>
</feature>
<dbReference type="EMBL" id="BMKC01000002">
    <property type="protein sequence ID" value="GGA78962.1"/>
    <property type="molecule type" value="Genomic_DNA"/>
</dbReference>
<feature type="transmembrane region" description="Helical" evidence="1">
    <location>
        <begin position="109"/>
        <end position="128"/>
    </location>
</feature>
<evidence type="ECO:0000313" key="3">
    <source>
        <dbReference type="Proteomes" id="UP000623419"/>
    </source>
</evidence>
<keyword evidence="1" id="KW-0812">Transmembrane</keyword>
<keyword evidence="1" id="KW-0472">Membrane</keyword>
<evidence type="ECO:0000256" key="1">
    <source>
        <dbReference type="SAM" id="Phobius"/>
    </source>
</evidence>
<dbReference type="Proteomes" id="UP000623419">
    <property type="component" value="Unassembled WGS sequence"/>
</dbReference>
<reference evidence="3" key="1">
    <citation type="journal article" date="2019" name="Int. J. Syst. Evol. Microbiol.">
        <title>The Global Catalogue of Microorganisms (GCM) 10K type strain sequencing project: providing services to taxonomists for standard genome sequencing and annotation.</title>
        <authorList>
            <consortium name="The Broad Institute Genomics Platform"/>
            <consortium name="The Broad Institute Genome Sequencing Center for Infectious Disease"/>
            <person name="Wu L."/>
            <person name="Ma J."/>
        </authorList>
    </citation>
    <scope>NUCLEOTIDE SEQUENCE [LARGE SCALE GENOMIC DNA]</scope>
    <source>
        <strain evidence="3">CGMCC 1.15905</strain>
    </source>
</reference>